<feature type="transmembrane region" description="Helical" evidence="5">
    <location>
        <begin position="211"/>
        <end position="231"/>
    </location>
</feature>
<dbReference type="InterPro" id="IPR004710">
    <property type="entry name" value="Bilac:Na_transpt"/>
</dbReference>
<dbReference type="Proteomes" id="UP000315252">
    <property type="component" value="Unassembled WGS sequence"/>
</dbReference>
<dbReference type="GO" id="GO:0016020">
    <property type="term" value="C:membrane"/>
    <property type="evidence" value="ECO:0007669"/>
    <property type="project" value="UniProtKB-SubCell"/>
</dbReference>
<feature type="transmembrane region" description="Helical" evidence="5">
    <location>
        <begin position="149"/>
        <end position="170"/>
    </location>
</feature>
<dbReference type="OrthoDB" id="9806785at2"/>
<keyword evidence="4 5" id="KW-0472">Membrane</keyword>
<feature type="transmembrane region" description="Helical" evidence="5">
    <location>
        <begin position="80"/>
        <end position="99"/>
    </location>
</feature>
<keyword evidence="2 5" id="KW-0812">Transmembrane</keyword>
<comment type="caution">
    <text evidence="6">The sequence shown here is derived from an EMBL/GenBank/DDBJ whole genome shotgun (WGS) entry which is preliminary data.</text>
</comment>
<evidence type="ECO:0000256" key="4">
    <source>
        <dbReference type="ARBA" id="ARBA00023136"/>
    </source>
</evidence>
<dbReference type="InterPro" id="IPR038770">
    <property type="entry name" value="Na+/solute_symporter_sf"/>
</dbReference>
<dbReference type="AlphaFoldDB" id="A0A545TGE7"/>
<feature type="transmembrane region" description="Helical" evidence="5">
    <location>
        <begin position="272"/>
        <end position="296"/>
    </location>
</feature>
<feature type="transmembrane region" description="Helical" evidence="5">
    <location>
        <begin position="182"/>
        <end position="205"/>
    </location>
</feature>
<keyword evidence="7" id="KW-1185">Reference proteome</keyword>
<evidence type="ECO:0000313" key="7">
    <source>
        <dbReference type="Proteomes" id="UP000315252"/>
    </source>
</evidence>
<dbReference type="PANTHER" id="PTHR10361:SF24">
    <property type="entry name" value="P3 PROTEIN"/>
    <property type="match status" value="1"/>
</dbReference>
<feature type="transmembrane region" description="Helical" evidence="5">
    <location>
        <begin position="52"/>
        <end position="74"/>
    </location>
</feature>
<sequence length="303" mass="31180">MVVRNRFISGIQSVDAVVSVFLPVSLGIIMLSLGLGLTVADFAGIVRQPRAVIAGLSAQVILLPVIVYSFVIAFGISGELAFGFMLLAASPGGVTSNILTKLVGGTLALSISLTGLISLLSVITVPLLVVFWAGLFLNAGDVTVDVTSLALKMFAITTVPVAIGMIIRAIAKDLALRIEPVLSVIAAVLFVVIVVGAIAASWSVLADNWATLAPMTALMVLCLLALGWVIARLVGLSAPDRAAIGMETGIQNSTVAITLAGILHAGPEALPVIALPAAVYGILMYLGALPGGYLMYRAVKRAP</sequence>
<dbReference type="EMBL" id="VHSH01000008">
    <property type="protein sequence ID" value="TQV76285.1"/>
    <property type="molecule type" value="Genomic_DNA"/>
</dbReference>
<comment type="subcellular location">
    <subcellularLocation>
        <location evidence="1">Membrane</location>
        <topology evidence="1">Multi-pass membrane protein</topology>
    </subcellularLocation>
</comment>
<accession>A0A545TGE7</accession>
<organism evidence="6 7">
    <name type="scientific">Denitrobaculum tricleocarpae</name>
    <dbReference type="NCBI Taxonomy" id="2591009"/>
    <lineage>
        <taxon>Bacteria</taxon>
        <taxon>Pseudomonadati</taxon>
        <taxon>Pseudomonadota</taxon>
        <taxon>Alphaproteobacteria</taxon>
        <taxon>Rhodospirillales</taxon>
        <taxon>Rhodospirillaceae</taxon>
        <taxon>Denitrobaculum</taxon>
    </lineage>
</organism>
<name>A0A545TGE7_9PROT</name>
<evidence type="ECO:0000256" key="2">
    <source>
        <dbReference type="ARBA" id="ARBA00022692"/>
    </source>
</evidence>
<dbReference type="Pfam" id="PF01758">
    <property type="entry name" value="SBF"/>
    <property type="match status" value="1"/>
</dbReference>
<evidence type="ECO:0000256" key="1">
    <source>
        <dbReference type="ARBA" id="ARBA00004141"/>
    </source>
</evidence>
<gene>
    <name evidence="6" type="ORF">FKG95_21895</name>
</gene>
<dbReference type="Gene3D" id="1.20.1530.20">
    <property type="match status" value="1"/>
</dbReference>
<evidence type="ECO:0000256" key="5">
    <source>
        <dbReference type="SAM" id="Phobius"/>
    </source>
</evidence>
<evidence type="ECO:0000313" key="6">
    <source>
        <dbReference type="EMBL" id="TQV76285.1"/>
    </source>
</evidence>
<proteinExistence type="predicted"/>
<feature type="transmembrane region" description="Helical" evidence="5">
    <location>
        <begin position="111"/>
        <end position="137"/>
    </location>
</feature>
<keyword evidence="3 5" id="KW-1133">Transmembrane helix</keyword>
<dbReference type="InterPro" id="IPR002657">
    <property type="entry name" value="BilAc:Na_symport/Acr3"/>
</dbReference>
<protein>
    <submittedName>
        <fullName evidence="6">Bile acid:sodium symporter family protein</fullName>
    </submittedName>
</protein>
<reference evidence="6 7" key="1">
    <citation type="submission" date="2019-06" db="EMBL/GenBank/DDBJ databases">
        <title>Whole genome sequence for Rhodospirillaceae sp. R148.</title>
        <authorList>
            <person name="Wang G."/>
        </authorList>
    </citation>
    <scope>NUCLEOTIDE SEQUENCE [LARGE SCALE GENOMIC DNA]</scope>
    <source>
        <strain evidence="6 7">R148</strain>
    </source>
</reference>
<feature type="transmembrane region" description="Helical" evidence="5">
    <location>
        <begin position="20"/>
        <end position="40"/>
    </location>
</feature>
<dbReference type="PANTHER" id="PTHR10361">
    <property type="entry name" value="SODIUM-BILE ACID COTRANSPORTER"/>
    <property type="match status" value="1"/>
</dbReference>
<evidence type="ECO:0000256" key="3">
    <source>
        <dbReference type="ARBA" id="ARBA00022989"/>
    </source>
</evidence>